<dbReference type="PROSITE" id="PS50088">
    <property type="entry name" value="ANK_REPEAT"/>
    <property type="match status" value="2"/>
</dbReference>
<evidence type="ECO:0000256" key="8">
    <source>
        <dbReference type="ARBA" id="ARBA00023065"/>
    </source>
</evidence>
<organism evidence="11 12">
    <name type="scientific">Brachionus plicatilis</name>
    <name type="common">Marine rotifer</name>
    <name type="synonym">Brachionus muelleri</name>
    <dbReference type="NCBI Taxonomy" id="10195"/>
    <lineage>
        <taxon>Eukaryota</taxon>
        <taxon>Metazoa</taxon>
        <taxon>Spiralia</taxon>
        <taxon>Gnathifera</taxon>
        <taxon>Rotifera</taxon>
        <taxon>Eurotatoria</taxon>
        <taxon>Monogononta</taxon>
        <taxon>Pseudotrocha</taxon>
        <taxon>Ploima</taxon>
        <taxon>Brachionidae</taxon>
        <taxon>Brachionus</taxon>
    </lineage>
</organism>
<keyword evidence="7" id="KW-0106">Calcium</keyword>
<accession>A0A3M7QCD8</accession>
<evidence type="ECO:0000256" key="4">
    <source>
        <dbReference type="ARBA" id="ARBA00022568"/>
    </source>
</evidence>
<keyword evidence="8" id="KW-0406">Ion transport</keyword>
<comment type="caution">
    <text evidence="11">The sequence shown here is derived from an EMBL/GenBank/DDBJ whole genome shotgun (WGS) entry which is preliminary data.</text>
</comment>
<dbReference type="Gene3D" id="1.25.40.20">
    <property type="entry name" value="Ankyrin repeat-containing domain"/>
    <property type="match status" value="1"/>
</dbReference>
<evidence type="ECO:0000256" key="6">
    <source>
        <dbReference type="ARBA" id="ARBA00022737"/>
    </source>
</evidence>
<dbReference type="SUPFAM" id="SSF48403">
    <property type="entry name" value="Ankyrin repeat"/>
    <property type="match status" value="1"/>
</dbReference>
<sequence length="310" mass="36170">MYHDLFYKQVTLVSYMSQKIKQKGDLVIEQQLKDYATADIYKEKQISDLEFAIIKESSFPWQNIDYQKAKRITDWKGTTLKIFSSAKKSDSAIQQNLLNGTTLCHELAKIQIKHFPKMVNDFYLNEDYYGETALHMAIVSEEPSMVRFLLSNGADVHARCCGKFFCPDDQKNNQEHSILHDVLMLPENTNYEGYIYYGEYPLNFAAVLNQKECVRLLIASGADPNKQDFNGNTVLHMLLMFKFMLNFKTSLKIKNRQGLTPLTLAAKLTRKEIFQFILKKLYLLIFWFRILFNCFGKCLFRLVELYVTIS</sequence>
<comment type="subcellular location">
    <subcellularLocation>
        <location evidence="1">Cell membrane</location>
        <topology evidence="1">Multi-pass membrane protein</topology>
    </subcellularLocation>
</comment>
<evidence type="ECO:0000256" key="3">
    <source>
        <dbReference type="ARBA" id="ARBA00022475"/>
    </source>
</evidence>
<keyword evidence="12" id="KW-1185">Reference proteome</keyword>
<evidence type="ECO:0000256" key="1">
    <source>
        <dbReference type="ARBA" id="ARBA00004651"/>
    </source>
</evidence>
<evidence type="ECO:0000256" key="7">
    <source>
        <dbReference type="ARBA" id="ARBA00022837"/>
    </source>
</evidence>
<protein>
    <submittedName>
        <fullName evidence="11">Transient receptor potential cation channel subfamily V member 6</fullName>
    </submittedName>
</protein>
<dbReference type="Proteomes" id="UP000276133">
    <property type="component" value="Unassembled WGS sequence"/>
</dbReference>
<gene>
    <name evidence="11" type="ORF">BpHYR1_018146</name>
</gene>
<evidence type="ECO:0000256" key="2">
    <source>
        <dbReference type="ARBA" id="ARBA00022448"/>
    </source>
</evidence>
<keyword evidence="3" id="KW-1003">Cell membrane</keyword>
<keyword evidence="5" id="KW-0107">Calcium channel</keyword>
<keyword evidence="11" id="KW-0675">Receptor</keyword>
<dbReference type="STRING" id="10195.A0A3M7QCD8"/>
<dbReference type="OrthoDB" id="533508at2759"/>
<dbReference type="InterPro" id="IPR024862">
    <property type="entry name" value="TRPV"/>
</dbReference>
<keyword evidence="10" id="KW-0040">ANK repeat</keyword>
<keyword evidence="3" id="KW-0472">Membrane</keyword>
<evidence type="ECO:0000313" key="12">
    <source>
        <dbReference type="Proteomes" id="UP000276133"/>
    </source>
</evidence>
<feature type="repeat" description="ANK" evidence="10">
    <location>
        <begin position="197"/>
        <end position="229"/>
    </location>
</feature>
<dbReference type="Pfam" id="PF12796">
    <property type="entry name" value="Ank_2"/>
    <property type="match status" value="2"/>
</dbReference>
<evidence type="ECO:0000256" key="5">
    <source>
        <dbReference type="ARBA" id="ARBA00022673"/>
    </source>
</evidence>
<feature type="repeat" description="ANK" evidence="10">
    <location>
        <begin position="129"/>
        <end position="161"/>
    </location>
</feature>
<name>A0A3M7QCD8_BRAPC</name>
<dbReference type="GO" id="GO:0005886">
    <property type="term" value="C:plasma membrane"/>
    <property type="evidence" value="ECO:0007669"/>
    <property type="project" value="UniProtKB-SubCell"/>
</dbReference>
<keyword evidence="9" id="KW-0407">Ion channel</keyword>
<keyword evidence="6" id="KW-0677">Repeat</keyword>
<evidence type="ECO:0000256" key="10">
    <source>
        <dbReference type="PROSITE-ProRule" id="PRU00023"/>
    </source>
</evidence>
<dbReference type="PANTHER" id="PTHR10582">
    <property type="entry name" value="TRANSIENT RECEPTOR POTENTIAL ION CHANNEL PROTEIN"/>
    <property type="match status" value="1"/>
</dbReference>
<evidence type="ECO:0000313" key="11">
    <source>
        <dbReference type="EMBL" id="RNA08963.1"/>
    </source>
</evidence>
<dbReference type="AlphaFoldDB" id="A0A3M7QCD8"/>
<reference evidence="11 12" key="1">
    <citation type="journal article" date="2018" name="Sci. Rep.">
        <title>Genomic signatures of local adaptation to the degree of environmental predictability in rotifers.</title>
        <authorList>
            <person name="Franch-Gras L."/>
            <person name="Hahn C."/>
            <person name="Garcia-Roger E.M."/>
            <person name="Carmona M.J."/>
            <person name="Serra M."/>
            <person name="Gomez A."/>
        </authorList>
    </citation>
    <scope>NUCLEOTIDE SEQUENCE [LARGE SCALE GENOMIC DNA]</scope>
    <source>
        <strain evidence="11">HYR1</strain>
    </source>
</reference>
<dbReference type="InterPro" id="IPR036770">
    <property type="entry name" value="Ankyrin_rpt-contain_sf"/>
</dbReference>
<dbReference type="PROSITE" id="PS50297">
    <property type="entry name" value="ANK_REP_REGION"/>
    <property type="match status" value="2"/>
</dbReference>
<dbReference type="GO" id="GO:0005262">
    <property type="term" value="F:calcium channel activity"/>
    <property type="evidence" value="ECO:0007669"/>
    <property type="project" value="UniProtKB-KW"/>
</dbReference>
<keyword evidence="4" id="KW-0109">Calcium transport</keyword>
<dbReference type="GO" id="GO:0098703">
    <property type="term" value="P:calcium ion import across plasma membrane"/>
    <property type="evidence" value="ECO:0007669"/>
    <property type="project" value="TreeGrafter"/>
</dbReference>
<proteinExistence type="predicted"/>
<dbReference type="SMART" id="SM00248">
    <property type="entry name" value="ANK"/>
    <property type="match status" value="3"/>
</dbReference>
<dbReference type="InterPro" id="IPR002110">
    <property type="entry name" value="Ankyrin_rpt"/>
</dbReference>
<evidence type="ECO:0000256" key="9">
    <source>
        <dbReference type="ARBA" id="ARBA00023303"/>
    </source>
</evidence>
<keyword evidence="2" id="KW-0813">Transport</keyword>
<dbReference type="PANTHER" id="PTHR10582:SF28">
    <property type="entry name" value="NANCHUNG, ISOFORM B"/>
    <property type="match status" value="1"/>
</dbReference>
<dbReference type="EMBL" id="REGN01006588">
    <property type="protein sequence ID" value="RNA08963.1"/>
    <property type="molecule type" value="Genomic_DNA"/>
</dbReference>